<accession>A0A7X5TV43</accession>
<dbReference type="NCBIfam" id="TIGR03930">
    <property type="entry name" value="WXG100_ESAT6"/>
    <property type="match status" value="1"/>
</dbReference>
<dbReference type="Proteomes" id="UP000547444">
    <property type="component" value="Unassembled WGS sequence"/>
</dbReference>
<dbReference type="Gene3D" id="1.10.287.1060">
    <property type="entry name" value="ESAT-6-like"/>
    <property type="match status" value="1"/>
</dbReference>
<protein>
    <recommendedName>
        <fullName evidence="1">ESAT-6-like protein</fullName>
    </recommendedName>
</protein>
<comment type="similarity">
    <text evidence="1">Belongs to the WXG100 family.</text>
</comment>
<evidence type="ECO:0000313" key="3">
    <source>
        <dbReference type="EMBL" id="NIH93138.1"/>
    </source>
</evidence>
<evidence type="ECO:0000256" key="1">
    <source>
        <dbReference type="RuleBase" id="RU362001"/>
    </source>
</evidence>
<sequence length="102" mass="10637">MTSGQGMEADLSVIAGESANFQRIADELRTVMAHVEATAAGLQPAWVGASATAAQAALLRFHEAATQQNRELDDISENLGIGGTQYGSTDEDQASALASRMI</sequence>
<dbReference type="InterPro" id="IPR010310">
    <property type="entry name" value="T7SS_ESAT-6-like"/>
</dbReference>
<dbReference type="SUPFAM" id="SSF140453">
    <property type="entry name" value="EsxAB dimer-like"/>
    <property type="match status" value="1"/>
</dbReference>
<comment type="caution">
    <text evidence="3">The sequence shown here is derived from an EMBL/GenBank/DDBJ whole genome shotgun (WGS) entry which is preliminary data.</text>
</comment>
<evidence type="ECO:0000256" key="2">
    <source>
        <dbReference type="SAM" id="MobiDB-lite"/>
    </source>
</evidence>
<dbReference type="AlphaFoldDB" id="A0A7X5TV43"/>
<dbReference type="Pfam" id="PF06013">
    <property type="entry name" value="WXG100"/>
    <property type="match status" value="1"/>
</dbReference>
<keyword evidence="4" id="KW-1185">Reference proteome</keyword>
<reference evidence="3 4" key="1">
    <citation type="submission" date="2020-03" db="EMBL/GenBank/DDBJ databases">
        <title>Sequencing the genomes of 1000 actinobacteria strains.</title>
        <authorList>
            <person name="Klenk H.-P."/>
        </authorList>
    </citation>
    <scope>NUCLEOTIDE SEQUENCE [LARGE SCALE GENOMIC DNA]</scope>
    <source>
        <strain evidence="3 4">DSM 44556</strain>
    </source>
</reference>
<organism evidence="3 4">
    <name type="scientific">Mycolicibacterium fluoranthenivorans</name>
    <dbReference type="NCBI Taxonomy" id="258505"/>
    <lineage>
        <taxon>Bacteria</taxon>
        <taxon>Bacillati</taxon>
        <taxon>Actinomycetota</taxon>
        <taxon>Actinomycetes</taxon>
        <taxon>Mycobacteriales</taxon>
        <taxon>Mycobacteriaceae</taxon>
        <taxon>Mycolicibacterium</taxon>
    </lineage>
</organism>
<feature type="region of interest" description="Disordered" evidence="2">
    <location>
        <begin position="78"/>
        <end position="102"/>
    </location>
</feature>
<dbReference type="RefSeq" id="WP_234901109.1">
    <property type="nucleotide sequence ID" value="NZ_CP059894.1"/>
</dbReference>
<evidence type="ECO:0000313" key="4">
    <source>
        <dbReference type="Proteomes" id="UP000547444"/>
    </source>
</evidence>
<dbReference type="EMBL" id="JAANOW010000001">
    <property type="protein sequence ID" value="NIH93138.1"/>
    <property type="molecule type" value="Genomic_DNA"/>
</dbReference>
<dbReference type="InterPro" id="IPR036689">
    <property type="entry name" value="ESAT-6-like_sf"/>
</dbReference>
<gene>
    <name evidence="3" type="ORF">FHU31_000094</name>
</gene>
<name>A0A7X5TV43_9MYCO</name>
<proteinExistence type="inferred from homology"/>